<proteinExistence type="predicted"/>
<dbReference type="RefSeq" id="WP_013579785.1">
    <property type="nucleotide sequence ID" value="NC_015064.1"/>
</dbReference>
<dbReference type="InterPro" id="IPR037914">
    <property type="entry name" value="SpoVT-AbrB_sf"/>
</dbReference>
<sequence length="94" mass="10544">MTYIATVDHEGQIKLPQEILEHLGVSANVQVELEATEGAVKVSRRLAGEATMSLENRLKRAKDAIEKYGGPVREQFLAEGWKSVDEYIDDMRGR</sequence>
<reference evidence="2" key="1">
    <citation type="submission" date="2011-01" db="EMBL/GenBank/DDBJ databases">
        <title>Complete sequence of chromosome of Acidobacterium sp. MP5ACTX9.</title>
        <authorList>
            <consortium name="US DOE Joint Genome Institute"/>
            <person name="Lucas S."/>
            <person name="Copeland A."/>
            <person name="Lapidus A."/>
            <person name="Cheng J.-F."/>
            <person name="Goodwin L."/>
            <person name="Pitluck S."/>
            <person name="Teshima H."/>
            <person name="Detter J.C."/>
            <person name="Han C."/>
            <person name="Tapia R."/>
            <person name="Land M."/>
            <person name="Hauser L."/>
            <person name="Kyrpides N."/>
            <person name="Ivanova N."/>
            <person name="Ovchinnikova G."/>
            <person name="Pagani I."/>
            <person name="Rawat S.R."/>
            <person name="Mannisto M."/>
            <person name="Haggblom M.M."/>
            <person name="Woyke T."/>
        </authorList>
    </citation>
    <scope>NUCLEOTIDE SEQUENCE [LARGE SCALE GENOMIC DNA]</scope>
    <source>
        <strain evidence="2">MP5ACTX9</strain>
    </source>
</reference>
<dbReference type="Proteomes" id="UP000000343">
    <property type="component" value="Chromosome"/>
</dbReference>
<evidence type="ECO:0000313" key="2">
    <source>
        <dbReference type="Proteomes" id="UP000000343"/>
    </source>
</evidence>
<protein>
    <recommendedName>
        <fullName evidence="3">SpoVT-AbrB domain-containing protein</fullName>
    </recommendedName>
</protein>
<name>E8WW80_GRATM</name>
<evidence type="ECO:0008006" key="3">
    <source>
        <dbReference type="Google" id="ProtNLM"/>
    </source>
</evidence>
<evidence type="ECO:0000313" key="1">
    <source>
        <dbReference type="EMBL" id="ADW68463.1"/>
    </source>
</evidence>
<gene>
    <name evidence="1" type="ordered locus">AciX9_1405</name>
</gene>
<dbReference type="SUPFAM" id="SSF89447">
    <property type="entry name" value="AbrB/MazE/MraZ-like"/>
    <property type="match status" value="1"/>
</dbReference>
<dbReference type="AlphaFoldDB" id="E8WW80"/>
<accession>E8WW80</accession>
<dbReference type="KEGG" id="acm:AciX9_1405"/>
<dbReference type="HOGENOM" id="CLU_2382087_0_0_0"/>
<dbReference type="EMBL" id="CP002480">
    <property type="protein sequence ID" value="ADW68463.1"/>
    <property type="molecule type" value="Genomic_DNA"/>
</dbReference>
<keyword evidence="2" id="KW-1185">Reference proteome</keyword>
<dbReference type="PaxDb" id="1198114-AciX9_1405"/>
<organism evidence="2">
    <name type="scientific">Granulicella tundricola (strain ATCC BAA-1859 / DSM 23138 / MP5ACTX9)</name>
    <dbReference type="NCBI Taxonomy" id="1198114"/>
    <lineage>
        <taxon>Bacteria</taxon>
        <taxon>Pseudomonadati</taxon>
        <taxon>Acidobacteriota</taxon>
        <taxon>Terriglobia</taxon>
        <taxon>Terriglobales</taxon>
        <taxon>Acidobacteriaceae</taxon>
        <taxon>Granulicella</taxon>
    </lineage>
</organism>